<evidence type="ECO:0000256" key="7">
    <source>
        <dbReference type="ARBA" id="ARBA00022741"/>
    </source>
</evidence>
<dbReference type="GO" id="GO:0006747">
    <property type="term" value="P:FAD biosynthetic process"/>
    <property type="evidence" value="ECO:0007669"/>
    <property type="project" value="UniProtKB-UniRule"/>
</dbReference>
<keyword evidence="3 14" id="KW-0285">Flavoprotein</keyword>
<dbReference type="GO" id="GO:0009398">
    <property type="term" value="P:FMN biosynthetic process"/>
    <property type="evidence" value="ECO:0007669"/>
    <property type="project" value="UniProtKB-UniRule"/>
</dbReference>
<evidence type="ECO:0000256" key="8">
    <source>
        <dbReference type="ARBA" id="ARBA00022777"/>
    </source>
</evidence>
<sequence length="312" mass="34172">MEIIKGIDSIEHVGGPTAVTIGVFDGVHLGHQTIIRKAIELAASIDGKSVVVTFDPHPLAIVRPGSEPALLTSTELKAEYISELGADFLLVIPFSGDIANMEAKDFVDDVLLGKLHARHVVIGEDFSFGKHRQGTVDFLRAYGAPKGLDIVAVEHVRESDTVISSTEVRKRLKEGDIEGVRALTGRYPKFRGRVARGFGRGGSIIGFPTANIETFHNELTPRPGVYAGYALTDGERYPCVIDIGWSPTFGDLHKAEIHVHILGFNKDIYGNTLDVEIQARLRDEMTFSGVEELKANIRKDIERAKDLLAIRP</sequence>
<dbReference type="EC" id="2.7.7.2" evidence="14"/>
<dbReference type="NCBIfam" id="NF004160">
    <property type="entry name" value="PRK05627.1-3"/>
    <property type="match status" value="1"/>
</dbReference>
<dbReference type="Gene3D" id="3.40.50.620">
    <property type="entry name" value="HUPs"/>
    <property type="match status" value="1"/>
</dbReference>
<dbReference type="GO" id="GO:0008531">
    <property type="term" value="F:riboflavin kinase activity"/>
    <property type="evidence" value="ECO:0007669"/>
    <property type="project" value="UniProtKB-UniRule"/>
</dbReference>
<keyword evidence="4 14" id="KW-0288">FMN</keyword>
<dbReference type="GO" id="GO:0009231">
    <property type="term" value="P:riboflavin biosynthetic process"/>
    <property type="evidence" value="ECO:0007669"/>
    <property type="project" value="InterPro"/>
</dbReference>
<dbReference type="EMBL" id="MELI01000076">
    <property type="protein sequence ID" value="OFW33087.1"/>
    <property type="molecule type" value="Genomic_DNA"/>
</dbReference>
<dbReference type="InterPro" id="IPR023468">
    <property type="entry name" value="Riboflavin_kinase"/>
</dbReference>
<dbReference type="UniPathway" id="UPA00276">
    <property type="reaction ID" value="UER00406"/>
</dbReference>
<evidence type="ECO:0000256" key="14">
    <source>
        <dbReference type="PIRNR" id="PIRNR004491"/>
    </source>
</evidence>
<dbReference type="NCBIfam" id="TIGR00083">
    <property type="entry name" value="ribF"/>
    <property type="match status" value="1"/>
</dbReference>
<evidence type="ECO:0000313" key="16">
    <source>
        <dbReference type="EMBL" id="OFW33087.1"/>
    </source>
</evidence>
<dbReference type="Pfam" id="PF01687">
    <property type="entry name" value="Flavokinase"/>
    <property type="match status" value="1"/>
</dbReference>
<dbReference type="InterPro" id="IPR004821">
    <property type="entry name" value="Cyt_trans-like"/>
</dbReference>
<dbReference type="EC" id="2.7.1.26" evidence="14"/>
<dbReference type="GO" id="GO:0005524">
    <property type="term" value="F:ATP binding"/>
    <property type="evidence" value="ECO:0007669"/>
    <property type="project" value="UniProtKB-UniRule"/>
</dbReference>
<comment type="catalytic activity">
    <reaction evidence="13 14">
        <text>FMN + ATP + H(+) = FAD + diphosphate</text>
        <dbReference type="Rhea" id="RHEA:17237"/>
        <dbReference type="ChEBI" id="CHEBI:15378"/>
        <dbReference type="ChEBI" id="CHEBI:30616"/>
        <dbReference type="ChEBI" id="CHEBI:33019"/>
        <dbReference type="ChEBI" id="CHEBI:57692"/>
        <dbReference type="ChEBI" id="CHEBI:58210"/>
        <dbReference type="EC" id="2.7.7.2"/>
    </reaction>
</comment>
<dbReference type="PANTHER" id="PTHR22749:SF6">
    <property type="entry name" value="RIBOFLAVIN KINASE"/>
    <property type="match status" value="1"/>
</dbReference>
<keyword evidence="10 14" id="KW-0067">ATP-binding</keyword>
<dbReference type="InterPro" id="IPR014729">
    <property type="entry name" value="Rossmann-like_a/b/a_fold"/>
</dbReference>
<keyword evidence="5 14" id="KW-0808">Transferase</keyword>
<dbReference type="CDD" id="cd02064">
    <property type="entry name" value="FAD_synthetase_N"/>
    <property type="match status" value="1"/>
</dbReference>
<evidence type="ECO:0000256" key="2">
    <source>
        <dbReference type="ARBA" id="ARBA00005201"/>
    </source>
</evidence>
<comment type="catalytic activity">
    <reaction evidence="12 14">
        <text>riboflavin + ATP = FMN + ADP + H(+)</text>
        <dbReference type="Rhea" id="RHEA:14357"/>
        <dbReference type="ChEBI" id="CHEBI:15378"/>
        <dbReference type="ChEBI" id="CHEBI:30616"/>
        <dbReference type="ChEBI" id="CHEBI:57986"/>
        <dbReference type="ChEBI" id="CHEBI:58210"/>
        <dbReference type="ChEBI" id="CHEBI:456216"/>
        <dbReference type="EC" id="2.7.1.26"/>
    </reaction>
</comment>
<dbReference type="SMART" id="SM00904">
    <property type="entry name" value="Flavokinase"/>
    <property type="match status" value="1"/>
</dbReference>
<dbReference type="AlphaFoldDB" id="A0A1F2UJ87"/>
<dbReference type="GO" id="GO:0003919">
    <property type="term" value="F:FMN adenylyltransferase activity"/>
    <property type="evidence" value="ECO:0007669"/>
    <property type="project" value="UniProtKB-UniRule"/>
</dbReference>
<comment type="pathway">
    <text evidence="2 14">Cofactor biosynthesis; FMN biosynthesis; FMN from riboflavin (ATP route): step 1/1.</text>
</comment>
<dbReference type="InterPro" id="IPR023465">
    <property type="entry name" value="Riboflavin_kinase_dom_sf"/>
</dbReference>
<accession>A0A1F2UJ87</accession>
<dbReference type="SUPFAM" id="SSF82114">
    <property type="entry name" value="Riboflavin kinase-like"/>
    <property type="match status" value="1"/>
</dbReference>
<comment type="pathway">
    <text evidence="1 14">Cofactor biosynthesis; FAD biosynthesis; FAD from FMN: step 1/1.</text>
</comment>
<dbReference type="Proteomes" id="UP000178086">
    <property type="component" value="Unassembled WGS sequence"/>
</dbReference>
<evidence type="ECO:0000256" key="13">
    <source>
        <dbReference type="ARBA" id="ARBA00049494"/>
    </source>
</evidence>
<evidence type="ECO:0000256" key="5">
    <source>
        <dbReference type="ARBA" id="ARBA00022679"/>
    </source>
</evidence>
<keyword evidence="11" id="KW-0511">Multifunctional enzyme</keyword>
<keyword evidence="8 14" id="KW-0418">Kinase</keyword>
<gene>
    <name evidence="16" type="ORF">A2074_01785</name>
</gene>
<reference evidence="16 17" key="1">
    <citation type="journal article" date="2016" name="Nat. Commun.">
        <title>Thousands of microbial genomes shed light on interconnected biogeochemical processes in an aquifer system.</title>
        <authorList>
            <person name="Anantharaman K."/>
            <person name="Brown C.T."/>
            <person name="Hug L.A."/>
            <person name="Sharon I."/>
            <person name="Castelle C.J."/>
            <person name="Probst A.J."/>
            <person name="Thomas B.C."/>
            <person name="Singh A."/>
            <person name="Wilkins M.J."/>
            <person name="Karaoz U."/>
            <person name="Brodie E.L."/>
            <person name="Williams K.H."/>
            <person name="Hubbard S.S."/>
            <person name="Banfield J.F."/>
        </authorList>
    </citation>
    <scope>NUCLEOTIDE SEQUENCE [LARGE SCALE GENOMIC DNA]</scope>
</reference>
<organism evidence="16 17">
    <name type="scientific">Candidatus Aquicultor primus</name>
    <dbReference type="NCBI Taxonomy" id="1797195"/>
    <lineage>
        <taxon>Bacteria</taxon>
        <taxon>Bacillati</taxon>
        <taxon>Actinomycetota</taxon>
        <taxon>Candidatus Aquicultoria</taxon>
        <taxon>Candidatus Aquicultorales</taxon>
        <taxon>Candidatus Aquicultoraceae</taxon>
        <taxon>Candidatus Aquicultor</taxon>
    </lineage>
</organism>
<dbReference type="FunFam" id="3.40.50.620:FF:000021">
    <property type="entry name" value="Riboflavin biosynthesis protein"/>
    <property type="match status" value="1"/>
</dbReference>
<dbReference type="InterPro" id="IPR002606">
    <property type="entry name" value="Riboflavin_kinase_bac"/>
</dbReference>
<dbReference type="NCBIfam" id="TIGR00125">
    <property type="entry name" value="cyt_tran_rel"/>
    <property type="match status" value="1"/>
</dbReference>
<name>A0A1F2UJ87_9ACTN</name>
<dbReference type="SUPFAM" id="SSF52374">
    <property type="entry name" value="Nucleotidylyl transferase"/>
    <property type="match status" value="1"/>
</dbReference>
<comment type="similarity">
    <text evidence="14">Belongs to the ribF family.</text>
</comment>
<evidence type="ECO:0000256" key="9">
    <source>
        <dbReference type="ARBA" id="ARBA00022827"/>
    </source>
</evidence>
<dbReference type="Pfam" id="PF06574">
    <property type="entry name" value="FAD_syn"/>
    <property type="match status" value="1"/>
</dbReference>
<evidence type="ECO:0000256" key="1">
    <source>
        <dbReference type="ARBA" id="ARBA00004726"/>
    </source>
</evidence>
<dbReference type="PANTHER" id="PTHR22749">
    <property type="entry name" value="RIBOFLAVIN KINASE/FMN ADENYLYLTRANSFERASE"/>
    <property type="match status" value="1"/>
</dbReference>
<feature type="domain" description="Riboflavin kinase" evidence="15">
    <location>
        <begin position="183"/>
        <end position="309"/>
    </location>
</feature>
<protein>
    <recommendedName>
        <fullName evidence="14">Riboflavin biosynthesis protein</fullName>
    </recommendedName>
    <domain>
        <recommendedName>
            <fullName evidence="14">Riboflavin kinase</fullName>
            <ecNumber evidence="14">2.7.1.26</ecNumber>
        </recommendedName>
        <alternativeName>
            <fullName evidence="14">Flavokinase</fullName>
        </alternativeName>
    </domain>
    <domain>
        <recommendedName>
            <fullName evidence="14">FMN adenylyltransferase</fullName>
            <ecNumber evidence="14">2.7.7.2</ecNumber>
        </recommendedName>
        <alternativeName>
            <fullName evidence="14">FAD pyrophosphorylase</fullName>
        </alternativeName>
        <alternativeName>
            <fullName evidence="14">FAD synthase</fullName>
        </alternativeName>
    </domain>
</protein>
<comment type="caution">
    <text evidence="16">The sequence shown here is derived from an EMBL/GenBank/DDBJ whole genome shotgun (WGS) entry which is preliminary data.</text>
</comment>
<evidence type="ECO:0000256" key="3">
    <source>
        <dbReference type="ARBA" id="ARBA00022630"/>
    </source>
</evidence>
<dbReference type="PIRSF" id="PIRSF004491">
    <property type="entry name" value="FAD_Synth"/>
    <property type="match status" value="1"/>
</dbReference>
<proteinExistence type="inferred from homology"/>
<evidence type="ECO:0000256" key="10">
    <source>
        <dbReference type="ARBA" id="ARBA00022840"/>
    </source>
</evidence>
<dbReference type="UniPathway" id="UPA00277">
    <property type="reaction ID" value="UER00407"/>
</dbReference>
<evidence type="ECO:0000259" key="15">
    <source>
        <dbReference type="SMART" id="SM00904"/>
    </source>
</evidence>
<keyword evidence="7 14" id="KW-0547">Nucleotide-binding</keyword>
<dbReference type="InterPro" id="IPR015864">
    <property type="entry name" value="FAD_synthase"/>
</dbReference>
<evidence type="ECO:0000313" key="17">
    <source>
        <dbReference type="Proteomes" id="UP000178086"/>
    </source>
</evidence>
<keyword evidence="9 14" id="KW-0274">FAD</keyword>
<dbReference type="Gene3D" id="2.40.30.30">
    <property type="entry name" value="Riboflavin kinase-like"/>
    <property type="match status" value="1"/>
</dbReference>
<dbReference type="InterPro" id="IPR015865">
    <property type="entry name" value="Riboflavin_kinase_bac/euk"/>
</dbReference>
<evidence type="ECO:0000256" key="12">
    <source>
        <dbReference type="ARBA" id="ARBA00047880"/>
    </source>
</evidence>
<evidence type="ECO:0000256" key="11">
    <source>
        <dbReference type="ARBA" id="ARBA00023268"/>
    </source>
</evidence>
<keyword evidence="6 14" id="KW-0548">Nucleotidyltransferase</keyword>
<evidence type="ECO:0000256" key="4">
    <source>
        <dbReference type="ARBA" id="ARBA00022643"/>
    </source>
</evidence>
<evidence type="ECO:0000256" key="6">
    <source>
        <dbReference type="ARBA" id="ARBA00022695"/>
    </source>
</evidence>